<comment type="caution">
    <text evidence="2">The sequence shown here is derived from an EMBL/GenBank/DDBJ whole genome shotgun (WGS) entry which is preliminary data.</text>
</comment>
<accession>X0VYW7</accession>
<protein>
    <submittedName>
        <fullName evidence="2">Uncharacterized protein</fullName>
    </submittedName>
</protein>
<reference evidence="2" key="1">
    <citation type="journal article" date="2014" name="Front. Microbiol.">
        <title>High frequency of phylogenetically diverse reductive dehalogenase-homologous genes in deep subseafloor sedimentary metagenomes.</title>
        <authorList>
            <person name="Kawai M."/>
            <person name="Futagami T."/>
            <person name="Toyoda A."/>
            <person name="Takaki Y."/>
            <person name="Nishi S."/>
            <person name="Hori S."/>
            <person name="Arai W."/>
            <person name="Tsubouchi T."/>
            <person name="Morono Y."/>
            <person name="Uchiyama I."/>
            <person name="Ito T."/>
            <person name="Fujiyama A."/>
            <person name="Inagaki F."/>
            <person name="Takami H."/>
        </authorList>
    </citation>
    <scope>NUCLEOTIDE SEQUENCE</scope>
    <source>
        <strain evidence="2">Expedition CK06-06</strain>
    </source>
</reference>
<feature type="region of interest" description="Disordered" evidence="1">
    <location>
        <begin position="23"/>
        <end position="42"/>
    </location>
</feature>
<sequence length="79" mass="9270">MTRKTPREHRVSSHIRNGVPIRQYNRGVGTNQPKLSNPSFLNKLTRSNNENVFQKPKLEAILDEQTKYKMANNYSLHYI</sequence>
<proteinExistence type="predicted"/>
<feature type="non-terminal residue" evidence="2">
    <location>
        <position position="79"/>
    </location>
</feature>
<feature type="compositionally biased region" description="Polar residues" evidence="1">
    <location>
        <begin position="28"/>
        <end position="42"/>
    </location>
</feature>
<name>X0VYW7_9ZZZZ</name>
<dbReference type="EMBL" id="BARS01020301">
    <property type="protein sequence ID" value="GAG05676.1"/>
    <property type="molecule type" value="Genomic_DNA"/>
</dbReference>
<dbReference type="AlphaFoldDB" id="X0VYW7"/>
<evidence type="ECO:0000313" key="2">
    <source>
        <dbReference type="EMBL" id="GAG05676.1"/>
    </source>
</evidence>
<evidence type="ECO:0000256" key="1">
    <source>
        <dbReference type="SAM" id="MobiDB-lite"/>
    </source>
</evidence>
<gene>
    <name evidence="2" type="ORF">S01H1_32754</name>
</gene>
<organism evidence="2">
    <name type="scientific">marine sediment metagenome</name>
    <dbReference type="NCBI Taxonomy" id="412755"/>
    <lineage>
        <taxon>unclassified sequences</taxon>
        <taxon>metagenomes</taxon>
        <taxon>ecological metagenomes</taxon>
    </lineage>
</organism>